<organism evidence="2">
    <name type="scientific">Noctiluca scintillans</name>
    <name type="common">Sea sparkle</name>
    <name type="synonym">Red tide dinoflagellate</name>
    <dbReference type="NCBI Taxonomy" id="2966"/>
    <lineage>
        <taxon>Eukaryota</taxon>
        <taxon>Sar</taxon>
        <taxon>Alveolata</taxon>
        <taxon>Dinophyceae</taxon>
        <taxon>Noctilucales</taxon>
        <taxon>Noctilucaceae</taxon>
        <taxon>Noctiluca</taxon>
    </lineage>
</organism>
<dbReference type="AlphaFoldDB" id="A0A7S0ZV75"/>
<dbReference type="EMBL" id="HBFQ01011517">
    <property type="protein sequence ID" value="CAD8833739.1"/>
    <property type="molecule type" value="Transcribed_RNA"/>
</dbReference>
<keyword evidence="1" id="KW-0732">Signal</keyword>
<proteinExistence type="predicted"/>
<reference evidence="2" key="1">
    <citation type="submission" date="2021-01" db="EMBL/GenBank/DDBJ databases">
        <authorList>
            <person name="Corre E."/>
            <person name="Pelletier E."/>
            <person name="Niang G."/>
            <person name="Scheremetjew M."/>
            <person name="Finn R."/>
            <person name="Kale V."/>
            <person name="Holt S."/>
            <person name="Cochrane G."/>
            <person name="Meng A."/>
            <person name="Brown T."/>
            <person name="Cohen L."/>
        </authorList>
    </citation>
    <scope>NUCLEOTIDE SEQUENCE</scope>
</reference>
<protein>
    <submittedName>
        <fullName evidence="2">Uncharacterized protein</fullName>
    </submittedName>
</protein>
<feature type="chain" id="PRO_5031309794" evidence="1">
    <location>
        <begin position="30"/>
        <end position="265"/>
    </location>
</feature>
<evidence type="ECO:0000313" key="2">
    <source>
        <dbReference type="EMBL" id="CAD8833739.1"/>
    </source>
</evidence>
<gene>
    <name evidence="2" type="ORF">NSCI0253_LOCUS8087</name>
</gene>
<name>A0A7S0ZV75_NOCSC</name>
<sequence length="265" mass="29657">MRHRRRRGVATVAVFICVAVLCVLSVRQGEPSQLQAGSDSLLHDALGKIELLRARVDRGGTPRLGAKAQEIVTATMERAGPDASKVERALDAVLYDLFLRQLFHLEQKVIRSFRGSGDAVETSLQLFEKEALTLVKPRSGWSYERQLAALRGLLTEIHQRDRELARERRISSQTTRATSDIMNHLRTEMHKLQEQIQGSRAGDPWALSTFFMIPNTPLQVRARYNQGCTHMELHLLPNSDPAQSEAGFVDGWGPGNLDLSLNIDV</sequence>
<feature type="signal peptide" evidence="1">
    <location>
        <begin position="1"/>
        <end position="29"/>
    </location>
</feature>
<evidence type="ECO:0000256" key="1">
    <source>
        <dbReference type="SAM" id="SignalP"/>
    </source>
</evidence>
<accession>A0A7S0ZV75</accession>